<accession>A0A7C3F4R9</accession>
<dbReference type="InterPro" id="IPR031009">
    <property type="entry name" value="Tcm_partner"/>
</dbReference>
<gene>
    <name evidence="1" type="primary">tcmP</name>
    <name evidence="1" type="ORF">ENS19_00165</name>
</gene>
<organism evidence="1">
    <name type="scientific">Candidatus Methanomethylicus mesodigestus</name>
    <dbReference type="NCBI Taxonomy" id="1867258"/>
    <lineage>
        <taxon>Archaea</taxon>
        <taxon>Thermoproteota</taxon>
        <taxon>Methanosuratincolia</taxon>
        <taxon>Candidatus Methanomethylicales</taxon>
        <taxon>Candidatus Methanomethylicaceae</taxon>
        <taxon>Candidatus Methanomethylicus</taxon>
    </lineage>
</organism>
<sequence length="367" mass="42567">MVNPNDTLWEIDEHTKAKHIILDKYLKRWFPILSDSPSGARLAYIDGFAGPGEYKSGEPGSPIIALKAALDHKLKDKFKDIDFWFIESREDRCDYLRNKIASLGNLPSNFHVKVTCGKFEEKLSKILEGLEKEGASLNPTFCFVDPFGYTETGGPEILGNILKFPKCEVLLTYMVGFMDRGVYDPDKCKIICREWNFSKEDVDKITSSEGTESREMQWIDTLKNKLIEVSGSTLYHLAFCVKGYNNRTLYYLMYFTKHIKGIEAMKEAMFKTGKTGEYKFSDYNFEQKNLLDYSNVLWQKECANEVYEHFKGSCQKIKGIKDWVILETPYIWRSKMLIRLEEEGKITRVIGRNRQFTYPDGSLIEFK</sequence>
<dbReference type="EMBL" id="DSTX01000001">
    <property type="protein sequence ID" value="HFK19682.1"/>
    <property type="molecule type" value="Genomic_DNA"/>
</dbReference>
<dbReference type="AlphaFoldDB" id="A0A7C3F4R9"/>
<reference evidence="1" key="1">
    <citation type="journal article" date="2020" name="mSystems">
        <title>Genome- and Community-Level Interaction Insights into Carbon Utilization and Element Cycling Functions of Hydrothermarchaeota in Hydrothermal Sediment.</title>
        <authorList>
            <person name="Zhou Z."/>
            <person name="Liu Y."/>
            <person name="Xu W."/>
            <person name="Pan J."/>
            <person name="Luo Z.H."/>
            <person name="Li M."/>
        </authorList>
    </citation>
    <scope>NUCLEOTIDE SEQUENCE [LARGE SCALE GENOMIC DNA]</scope>
    <source>
        <strain evidence="1">SpSt-468</strain>
    </source>
</reference>
<evidence type="ECO:0000313" key="1">
    <source>
        <dbReference type="EMBL" id="HFK19682.1"/>
    </source>
</evidence>
<comment type="caution">
    <text evidence="1">The sequence shown here is derived from an EMBL/GenBank/DDBJ whole genome shotgun (WGS) entry which is preliminary data.</text>
</comment>
<protein>
    <submittedName>
        <fullName evidence="1">Three-Cys-motif partner protein TcmP</fullName>
    </submittedName>
</protein>
<name>A0A7C3F4R9_9CREN</name>
<dbReference type="NCBIfam" id="TIGR04474">
    <property type="entry name" value="tcm_partner"/>
    <property type="match status" value="1"/>
</dbReference>
<proteinExistence type="predicted"/>